<dbReference type="Proteomes" id="UP000298390">
    <property type="component" value="Unassembled WGS sequence"/>
</dbReference>
<feature type="compositionally biased region" description="Basic and acidic residues" evidence="1">
    <location>
        <begin position="293"/>
        <end position="363"/>
    </location>
</feature>
<feature type="compositionally biased region" description="Low complexity" evidence="1">
    <location>
        <begin position="114"/>
        <end position="139"/>
    </location>
</feature>
<name>A0A4Y9Y0C7_9APHY</name>
<accession>A0A4Y9Y0C7</accession>
<evidence type="ECO:0000313" key="3">
    <source>
        <dbReference type="Proteomes" id="UP000298390"/>
    </source>
</evidence>
<sequence length="742" mass="81967">MSSPAQSPLPLDLPSEEYAMSLDSDSEGFVSRDNMDVEVQDRCLSGMVLPSLSRIADNLTSAKVSDAEPPEEESMSEEDSMSEDNYTDSDADENNPASRLQPSLGGIPVTDTQNPSPVYYSNPPSSDMRSSNASSPASSKLELSDLKPELLNLEAELSDVEAVPEPLLKRLFGHLLDDPRWPNICGVDKTVEASLNDWIALYLHIQSDPYPYKLFSFTYDPEKHTIHMSSASEIHQVYVQAADEIACETTQAGVVTMAQFEPMVMVNNAYALKGPTPDSDDPRWGTTFAMSVSRKEDEKKKNREATALAREEAKAADKAAKATGESKKGKKSSESAKGKRKRQDAQPDGRATDTEPDDSHAAADHAGSSGASGSKSSAVVPSSPQRSRAKAKSSQPVAPPQQPLNHIPDNAICVSFPSLVIPKLVVALGEIGKSEDATSMTFSMIEYMKADHRDNQYPLIVFVKIEEEKVYGSPKYQDYLRSLRSDEVRLDEKDWAQSWIDIYNKLYNTPDPAITIVCDENLGAPGENWLTPTYRINNHIFMHRHRSWLLCADLNMPEDRLLVEELGALGGVTTADWEMKKIAIPVFASKPGPEHVKLDAYNTFSKRWDVRMQNTTERVFNGCVRAIQKASAADQDQFMSKYQISLDDLIHFATRIEQAEQGEKPPGRPSLDDAMGKMRKMGKFGAPETAQGRFRTFVYDLASKHGLEAPRGKNPRGPLPITGRETLSNVAELGLTRLETEL</sequence>
<proteinExistence type="predicted"/>
<organism evidence="2 3">
    <name type="scientific">Rhodofomes roseus</name>
    <dbReference type="NCBI Taxonomy" id="34475"/>
    <lineage>
        <taxon>Eukaryota</taxon>
        <taxon>Fungi</taxon>
        <taxon>Dikarya</taxon>
        <taxon>Basidiomycota</taxon>
        <taxon>Agaricomycotina</taxon>
        <taxon>Agaricomycetes</taxon>
        <taxon>Polyporales</taxon>
        <taxon>Rhodofomes</taxon>
    </lineage>
</organism>
<feature type="region of interest" description="Disordered" evidence="1">
    <location>
        <begin position="1"/>
        <end position="34"/>
    </location>
</feature>
<feature type="region of interest" description="Disordered" evidence="1">
    <location>
        <begin position="273"/>
        <end position="404"/>
    </location>
</feature>
<feature type="compositionally biased region" description="Low complexity" evidence="1">
    <location>
        <begin position="364"/>
        <end position="384"/>
    </location>
</feature>
<gene>
    <name evidence="2" type="ORF">EVJ58_g7976</name>
</gene>
<dbReference type="AlphaFoldDB" id="A0A4Y9Y0C7"/>
<comment type="caution">
    <text evidence="2">The sequence shown here is derived from an EMBL/GenBank/DDBJ whole genome shotgun (WGS) entry which is preliminary data.</text>
</comment>
<reference evidence="2 3" key="1">
    <citation type="submission" date="2019-01" db="EMBL/GenBank/DDBJ databases">
        <title>Genome sequencing of the rare red list fungi Fomitopsis rosea.</title>
        <authorList>
            <person name="Buettner E."/>
            <person name="Kellner H."/>
        </authorList>
    </citation>
    <scope>NUCLEOTIDE SEQUENCE [LARGE SCALE GENOMIC DNA]</scope>
    <source>
        <strain evidence="2 3">DSM 105464</strain>
    </source>
</reference>
<feature type="compositionally biased region" description="Acidic residues" evidence="1">
    <location>
        <begin position="68"/>
        <end position="93"/>
    </location>
</feature>
<protein>
    <submittedName>
        <fullName evidence="2">Uncharacterized protein</fullName>
    </submittedName>
</protein>
<evidence type="ECO:0000256" key="1">
    <source>
        <dbReference type="SAM" id="MobiDB-lite"/>
    </source>
</evidence>
<dbReference type="EMBL" id="SEKV01000553">
    <property type="protein sequence ID" value="TFY55876.1"/>
    <property type="molecule type" value="Genomic_DNA"/>
</dbReference>
<feature type="region of interest" description="Disordered" evidence="1">
    <location>
        <begin position="59"/>
        <end position="141"/>
    </location>
</feature>
<evidence type="ECO:0000313" key="2">
    <source>
        <dbReference type="EMBL" id="TFY55876.1"/>
    </source>
</evidence>